<comment type="caution">
    <text evidence="6">The sequence shown here is derived from an EMBL/GenBank/DDBJ whole genome shotgun (WGS) entry which is preliminary data.</text>
</comment>
<name>A0A211ZK75_9PROT</name>
<dbReference type="OrthoDB" id="9805366at2"/>
<dbReference type="CDD" id="cd03784">
    <property type="entry name" value="GT1_Gtf-like"/>
    <property type="match status" value="1"/>
</dbReference>
<keyword evidence="3 6" id="KW-0808">Transferase</keyword>
<dbReference type="RefSeq" id="WP_088152700.1">
    <property type="nucleotide sequence ID" value="NZ_NHON01000037.1"/>
</dbReference>
<feature type="domain" description="Erythromycin biosynthesis protein CIII-like C-terminal" evidence="4">
    <location>
        <begin position="259"/>
        <end position="379"/>
    </location>
</feature>
<evidence type="ECO:0000256" key="3">
    <source>
        <dbReference type="ARBA" id="ARBA00022679"/>
    </source>
</evidence>
<protein>
    <submittedName>
        <fullName evidence="6">MGT family glycosyl transferase</fullName>
    </submittedName>
</protein>
<dbReference type="SUPFAM" id="SSF53756">
    <property type="entry name" value="UDP-Glycosyltransferase/glycogen phosphorylase"/>
    <property type="match status" value="1"/>
</dbReference>
<dbReference type="InterPro" id="IPR010610">
    <property type="entry name" value="EryCIII-like_C"/>
</dbReference>
<evidence type="ECO:0000256" key="1">
    <source>
        <dbReference type="ARBA" id="ARBA00006962"/>
    </source>
</evidence>
<dbReference type="PANTHER" id="PTHR48050">
    <property type="entry name" value="STEROL 3-BETA-GLUCOSYLTRANSFERASE"/>
    <property type="match status" value="1"/>
</dbReference>
<dbReference type="Pfam" id="PF21036">
    <property type="entry name" value="EryCIII-like_N"/>
    <property type="match status" value="1"/>
</dbReference>
<dbReference type="Gene3D" id="3.40.50.2000">
    <property type="entry name" value="Glycogen Phosphorylase B"/>
    <property type="match status" value="2"/>
</dbReference>
<evidence type="ECO:0000259" key="4">
    <source>
        <dbReference type="Pfam" id="PF06722"/>
    </source>
</evidence>
<evidence type="ECO:0000256" key="2">
    <source>
        <dbReference type="ARBA" id="ARBA00022676"/>
    </source>
</evidence>
<organism evidence="6 7">
    <name type="scientific">Inquilinus limosus</name>
    <dbReference type="NCBI Taxonomy" id="171674"/>
    <lineage>
        <taxon>Bacteria</taxon>
        <taxon>Pseudomonadati</taxon>
        <taxon>Pseudomonadota</taxon>
        <taxon>Alphaproteobacteria</taxon>
        <taxon>Rhodospirillales</taxon>
        <taxon>Rhodospirillaceae</taxon>
        <taxon>Inquilinus</taxon>
    </lineage>
</organism>
<evidence type="ECO:0000259" key="5">
    <source>
        <dbReference type="Pfam" id="PF21036"/>
    </source>
</evidence>
<reference evidence="7" key="1">
    <citation type="submission" date="2017-05" db="EMBL/GenBank/DDBJ databases">
        <authorList>
            <person name="Macchi M."/>
            <person name="Festa S."/>
            <person name="Coppotelli B.M."/>
            <person name="Morelli I.S."/>
        </authorList>
    </citation>
    <scope>NUCLEOTIDE SEQUENCE [LARGE SCALE GENOMIC DNA]</scope>
    <source>
        <strain evidence="7">I</strain>
    </source>
</reference>
<dbReference type="Proteomes" id="UP000196655">
    <property type="component" value="Unassembled WGS sequence"/>
</dbReference>
<dbReference type="GO" id="GO:0017000">
    <property type="term" value="P:antibiotic biosynthetic process"/>
    <property type="evidence" value="ECO:0007669"/>
    <property type="project" value="UniProtKB-ARBA"/>
</dbReference>
<dbReference type="PANTHER" id="PTHR48050:SF13">
    <property type="entry name" value="STEROL 3-BETA-GLUCOSYLTRANSFERASE UGT80A2"/>
    <property type="match status" value="1"/>
</dbReference>
<proteinExistence type="inferred from homology"/>
<dbReference type="Pfam" id="PF06722">
    <property type="entry name" value="EryCIII-like_C"/>
    <property type="match status" value="1"/>
</dbReference>
<dbReference type="EMBL" id="NHON01000037">
    <property type="protein sequence ID" value="OWJ65477.1"/>
    <property type="molecule type" value="Genomic_DNA"/>
</dbReference>
<keyword evidence="7" id="KW-1185">Reference proteome</keyword>
<feature type="domain" description="Erythromycin biosynthesis protein CIII-like N-terminal" evidence="5">
    <location>
        <begin position="23"/>
        <end position="222"/>
    </location>
</feature>
<dbReference type="InterPro" id="IPR002213">
    <property type="entry name" value="UDP_glucos_trans"/>
</dbReference>
<dbReference type="InterPro" id="IPR050426">
    <property type="entry name" value="Glycosyltransferase_28"/>
</dbReference>
<dbReference type="AlphaFoldDB" id="A0A211ZK75"/>
<keyword evidence="2" id="KW-0328">Glycosyltransferase</keyword>
<accession>A0A211ZK75</accession>
<evidence type="ECO:0000313" key="6">
    <source>
        <dbReference type="EMBL" id="OWJ65477.1"/>
    </source>
</evidence>
<dbReference type="GO" id="GO:0008194">
    <property type="term" value="F:UDP-glycosyltransferase activity"/>
    <property type="evidence" value="ECO:0007669"/>
    <property type="project" value="InterPro"/>
</dbReference>
<evidence type="ECO:0000313" key="7">
    <source>
        <dbReference type="Proteomes" id="UP000196655"/>
    </source>
</evidence>
<gene>
    <name evidence="6" type="ORF">BWR60_19575</name>
</gene>
<dbReference type="InterPro" id="IPR048284">
    <property type="entry name" value="EryCIII-like_N"/>
</dbReference>
<dbReference type="GO" id="GO:0016758">
    <property type="term" value="F:hexosyltransferase activity"/>
    <property type="evidence" value="ECO:0007669"/>
    <property type="project" value="UniProtKB-ARBA"/>
</dbReference>
<sequence length="383" mass="39824">MRVLFSFAGGSGHFLPLVPLARAVRAAGHDVAFAGQPAMTRAVEAAGFTAFATGGETLRTDPVRTPLLAYDAAQEDRAVRDGFAGRTARARAAALLDLCGRWRPDLLVCDELDFGAMVAAERLGLPHASVLVIAAGALVRPDLVRAPLDALRAEHGLGPDPDLAMLRRHLVLSPVPPAFRDPAFPLPATARLIRPATEEGAAEAPGWLDALPADRPVVYATLGTVFHLESGDLLERVVVGLSDLPVSLVVTTGREIDPASLGPQPPHVRIERYVPQSLLLPRCSLMVSQAGSGGVTGALAHGVPMVLLPIGADQPANAGRCAALGVARVLDPVGCSPAMVGEAAQAVLADPAYRAAAARMAREIAAMPDPAAMVPLLERLAAR</sequence>
<dbReference type="STRING" id="1122125.GCA_000423185_06919"/>
<dbReference type="FunFam" id="3.40.50.2000:FF:000072">
    <property type="entry name" value="Glycosyl transferase"/>
    <property type="match status" value="1"/>
</dbReference>
<comment type="similarity">
    <text evidence="1">Belongs to the glycosyltransferase 28 family.</text>
</comment>